<evidence type="ECO:0000313" key="9">
    <source>
        <dbReference type="CGD" id="CAL0000159622"/>
    </source>
</evidence>
<feature type="domain" description="Mediator complex subunit Med1" evidence="8">
    <location>
        <begin position="329"/>
        <end position="444"/>
    </location>
</feature>
<dbReference type="eggNOG" id="ENOG502RYK5">
    <property type="taxonomic scope" value="Eukaryota"/>
</dbReference>
<evidence type="ECO:0000259" key="8">
    <source>
        <dbReference type="Pfam" id="PF10744"/>
    </source>
</evidence>
<dbReference type="GO" id="GO:0016592">
    <property type="term" value="C:mediator complex"/>
    <property type="evidence" value="ECO:0007669"/>
    <property type="project" value="InterPro"/>
</dbReference>
<evidence type="ECO:0000256" key="1">
    <source>
        <dbReference type="ARBA" id="ARBA00004123"/>
    </source>
</evidence>
<dbReference type="PANTHER" id="PTHR35041">
    <property type="entry name" value="MEDIATOR OF RNA POLYMERASE II TRANSCRIPTION SUBUNIT 1"/>
    <property type="match status" value="1"/>
</dbReference>
<reference evidence="10 11" key="1">
    <citation type="journal article" date="2009" name="Genome Res.">
        <title>Comparative genomics of the fungal pathogens Candida dubliniensis and Candida albicans.</title>
        <authorList>
            <person name="Jackson A.P."/>
            <person name="Gamble J.A."/>
            <person name="Yeomans T."/>
            <person name="Moran G.P."/>
            <person name="Saunders D."/>
            <person name="Harris D."/>
            <person name="Aslett M."/>
            <person name="Barrell J.F."/>
            <person name="Butler G."/>
            <person name="Citiulo F."/>
            <person name="Coleman D.C."/>
            <person name="de Groot P.W.J."/>
            <person name="Goodwin T.J."/>
            <person name="Quail M.A."/>
            <person name="McQuillan J."/>
            <person name="Munro C.A."/>
            <person name="Pain A."/>
            <person name="Poulter R.T."/>
            <person name="Rajandream M.A."/>
            <person name="Renauld H."/>
            <person name="Spiering M.J."/>
            <person name="Tivey A."/>
            <person name="Gow N.A.R."/>
            <person name="Barrell B."/>
            <person name="Sullivan D.J."/>
            <person name="Berriman M."/>
        </authorList>
    </citation>
    <scope>NUCLEOTIDE SEQUENCE [LARGE SCALE GENOMIC DNA]</scope>
    <source>
        <strain evidence="11">CD36 / ATCC MYA-646 / CBS 7987 / NCPF 3949 / NRRL Y-17841</strain>
    </source>
</reference>
<evidence type="ECO:0000256" key="3">
    <source>
        <dbReference type="ARBA" id="ARBA00023015"/>
    </source>
</evidence>
<sequence>MPGTKSALDKSLQLLYNYSSNFHVSIELIQKLAQQLKLETFIDSLGFNLDDSKPGVKTQIQTQKLSIAGSSILLDIDFETDNKIVGLSLSVNASESIEQQNIIQREIDPDHKNTNGPSSSSHISIDIDELGIHHVKLNCNNNPISFLNKSSKLNDANKTHVEQILLRNLQKTSKLGNFPINLQRLATIDKFTNYNSDLFIYIESIALLFNTIFQIENQLNSNNWEIENGLSNSIGKVNINNEDRLGVSLDFWKDYRFINHEYEIIKNQSQNGILVGNCYTIQVDVVEASKQIDYLLDNQVQEWDIFTNKYKFEFDSNSLKPLILDGDEFLAWSLQFKLNHSIYIPVYVLEYFSLRSNNYTLGTGDHDSRNVFGKINEGESFEQSLNIDCNSNSISSSFQLINDIPGKFVPLKSFQINKLVDISKLIPILRNFLVLINLCRTVIKSKSTQLPIFNSKGGRRRRRSSRFLGIPTTEKELTEEFKLKLKESLKLPDDVTDEEILGLSAISETANYSTIPPTNKDDIDLESFLENEDNTNNNSGENDGQMNDNDVDANVNRGIEFPENGNNYFSLKLENIDLTSRGGDLQLAFEAQFKSQEIYIPLRISNGEIVSVQNNDDMETDDTLSSKFIKALNLTEDIISSYKAVYSN</sequence>
<keyword evidence="4 7" id="KW-0010">Activator</keyword>
<evidence type="ECO:0000313" key="11">
    <source>
        <dbReference type="Proteomes" id="UP000002605"/>
    </source>
</evidence>
<gene>
    <name evidence="9" type="ordered locus">Cd36_18630</name>
    <name evidence="10" type="ORF">CD36_18630</name>
</gene>
<keyword evidence="11" id="KW-1185">Reference proteome</keyword>
<keyword evidence="3 7" id="KW-0805">Transcription regulation</keyword>
<dbReference type="CGD" id="CAL0000159622">
    <property type="gene designation" value="Cd36_18630"/>
</dbReference>
<name>B9WB73_CANDC</name>
<dbReference type="Proteomes" id="UP000002605">
    <property type="component" value="Chromosome 2"/>
</dbReference>
<comment type="function">
    <text evidence="7">Component of the Mediator complex, a coactivator involved in the regulated transcription of nearly all RNA polymerase II-dependent genes. Mediator functions as a bridge to convey information from gene-specific regulatory proteins to the basal RNA polymerase II transcription machinery. Mediator is recruited to promoters by direct interactions with regulatory proteins and serves as a scaffold for the assembly of a functional preinitiation complex with RNA polymerase II and the general transcription factors.</text>
</comment>
<dbReference type="RefSeq" id="XP_002418343.1">
    <property type="nucleotide sequence ID" value="XM_002418298.1"/>
</dbReference>
<evidence type="ECO:0000256" key="5">
    <source>
        <dbReference type="ARBA" id="ARBA00023163"/>
    </source>
</evidence>
<dbReference type="GeneID" id="8045895"/>
<comment type="subcellular location">
    <subcellularLocation>
        <location evidence="1 7">Nucleus</location>
    </subcellularLocation>
</comment>
<dbReference type="OrthoDB" id="5310959at2759"/>
<accession>B9WB73</accession>
<dbReference type="AlphaFoldDB" id="B9WB73"/>
<dbReference type="VEuPathDB" id="FungiDB:CD36_18630"/>
<keyword evidence="5 7" id="KW-0804">Transcription</keyword>
<dbReference type="InterPro" id="IPR019680">
    <property type="entry name" value="Mediator_Med1"/>
</dbReference>
<dbReference type="Pfam" id="PF10744">
    <property type="entry name" value="Med1"/>
    <property type="match status" value="2"/>
</dbReference>
<organism evidence="10 11">
    <name type="scientific">Candida dubliniensis (strain CD36 / ATCC MYA-646 / CBS 7987 / NCPF 3949 / NRRL Y-17841)</name>
    <name type="common">Yeast</name>
    <dbReference type="NCBI Taxonomy" id="573826"/>
    <lineage>
        <taxon>Eukaryota</taxon>
        <taxon>Fungi</taxon>
        <taxon>Dikarya</taxon>
        <taxon>Ascomycota</taxon>
        <taxon>Saccharomycotina</taxon>
        <taxon>Pichiomycetes</taxon>
        <taxon>Debaryomycetaceae</taxon>
        <taxon>Candida/Lodderomyces clade</taxon>
        <taxon>Candida</taxon>
    </lineage>
</organism>
<evidence type="ECO:0000256" key="6">
    <source>
        <dbReference type="ARBA" id="ARBA00023242"/>
    </source>
</evidence>
<evidence type="ECO:0000256" key="2">
    <source>
        <dbReference type="ARBA" id="ARBA00006210"/>
    </source>
</evidence>
<dbReference type="PANTHER" id="PTHR35041:SF4">
    <property type="entry name" value="MEDIATOR OF RNA POLYMERASE II TRANSCRIPTION SUBUNIT 1"/>
    <property type="match status" value="1"/>
</dbReference>
<dbReference type="GO" id="GO:0045944">
    <property type="term" value="P:positive regulation of transcription by RNA polymerase II"/>
    <property type="evidence" value="ECO:0007669"/>
    <property type="project" value="UniProtKB-ARBA"/>
</dbReference>
<evidence type="ECO:0000256" key="4">
    <source>
        <dbReference type="ARBA" id="ARBA00023159"/>
    </source>
</evidence>
<protein>
    <recommendedName>
        <fullName evidence="7">Mediator of RNA polymerase II transcription subunit 1</fullName>
    </recommendedName>
    <alternativeName>
        <fullName evidence="7">Mediator complex subunit 1</fullName>
    </alternativeName>
</protein>
<dbReference type="EMBL" id="FM992689">
    <property type="protein sequence ID" value="CAX43643.1"/>
    <property type="molecule type" value="Genomic_DNA"/>
</dbReference>
<comment type="similarity">
    <text evidence="2 7">Belongs to the Mediator complex subunit 1 family.</text>
</comment>
<evidence type="ECO:0000256" key="7">
    <source>
        <dbReference type="RuleBase" id="RU364059"/>
    </source>
</evidence>
<dbReference type="KEGG" id="cdu:CD36_18630"/>
<dbReference type="GO" id="GO:0003712">
    <property type="term" value="F:transcription coregulator activity"/>
    <property type="evidence" value="ECO:0007669"/>
    <property type="project" value="InterPro"/>
</dbReference>
<proteinExistence type="inferred from homology"/>
<feature type="domain" description="Mediator complex subunit Med1" evidence="8">
    <location>
        <begin position="9"/>
        <end position="309"/>
    </location>
</feature>
<dbReference type="HOGENOM" id="CLU_479935_0_0_1"/>
<keyword evidence="6 7" id="KW-0539">Nucleus</keyword>
<evidence type="ECO:0000313" key="10">
    <source>
        <dbReference type="EMBL" id="CAX43643.1"/>
    </source>
</evidence>